<evidence type="ECO:0000313" key="2">
    <source>
        <dbReference type="EMBL" id="RSL29456.1"/>
    </source>
</evidence>
<keyword evidence="1" id="KW-0472">Membrane</keyword>
<dbReference type="AlphaFoldDB" id="A0A3R9R8B2"/>
<dbReference type="OrthoDB" id="2591789at2"/>
<dbReference type="Proteomes" id="UP000275076">
    <property type="component" value="Unassembled WGS sequence"/>
</dbReference>
<comment type="caution">
    <text evidence="2">The sequence shown here is derived from an EMBL/GenBank/DDBJ whole genome shotgun (WGS) entry which is preliminary data.</text>
</comment>
<keyword evidence="1" id="KW-1133">Transmembrane helix</keyword>
<protein>
    <submittedName>
        <fullName evidence="2">Uncharacterized protein</fullName>
    </submittedName>
</protein>
<feature type="transmembrane region" description="Helical" evidence="1">
    <location>
        <begin position="126"/>
        <end position="148"/>
    </location>
</feature>
<evidence type="ECO:0000256" key="1">
    <source>
        <dbReference type="SAM" id="Phobius"/>
    </source>
</evidence>
<accession>A0A3R9R8B2</accession>
<gene>
    <name evidence="2" type="ORF">D7Z54_31150</name>
</gene>
<feature type="transmembrane region" description="Helical" evidence="1">
    <location>
        <begin position="60"/>
        <end position="77"/>
    </location>
</feature>
<dbReference type="EMBL" id="RBVX01000066">
    <property type="protein sequence ID" value="RSL29456.1"/>
    <property type="molecule type" value="Genomic_DNA"/>
</dbReference>
<feature type="transmembrane region" description="Helical" evidence="1">
    <location>
        <begin position="35"/>
        <end position="53"/>
    </location>
</feature>
<proteinExistence type="predicted"/>
<evidence type="ECO:0000313" key="3">
    <source>
        <dbReference type="Proteomes" id="UP000275076"/>
    </source>
</evidence>
<feature type="transmembrane region" description="Helical" evidence="1">
    <location>
        <begin position="97"/>
        <end position="119"/>
    </location>
</feature>
<sequence>MDSQYELLNKIAEKQQEIASDWATYWTEFSSFSTWGFWFDVVMFALPLLLLYFKLDRTRAFQIGFFGFNVHVWFGYFDTFGTVQGYWTYPYQISSYLPNSLGMDASLVPVLFMLLYQWVTNTNRNYYVYSLLLGALLSFVLKPIFVSINLFKFYMGANYFHLFLTYIVIIVLSKLITDLFLHFQKESSSKVS</sequence>
<name>A0A3R9R8B2_9BACI</name>
<reference evidence="2 3" key="1">
    <citation type="submission" date="2018-10" db="EMBL/GenBank/DDBJ databases">
        <title>Draft genome sequence of Bacillus salarius IM0101, isolated from a hypersaline soil in Inner Mongolia, China.</title>
        <authorList>
            <person name="Yamprayoonswat W."/>
            <person name="Boonvisut S."/>
            <person name="Jumpathong W."/>
            <person name="Sittihan S."/>
            <person name="Ruangsuj P."/>
            <person name="Wanthongcharoen S."/>
            <person name="Thongpramul N."/>
            <person name="Pimmason S."/>
            <person name="Yu B."/>
            <person name="Yasawong M."/>
        </authorList>
    </citation>
    <scope>NUCLEOTIDE SEQUENCE [LARGE SCALE GENOMIC DNA]</scope>
    <source>
        <strain evidence="2 3">IM0101</strain>
    </source>
</reference>
<keyword evidence="1" id="KW-0812">Transmembrane</keyword>
<feature type="transmembrane region" description="Helical" evidence="1">
    <location>
        <begin position="160"/>
        <end position="181"/>
    </location>
</feature>
<keyword evidence="3" id="KW-1185">Reference proteome</keyword>
<organism evidence="2 3">
    <name type="scientific">Salibacterium salarium</name>
    <dbReference type="NCBI Taxonomy" id="284579"/>
    <lineage>
        <taxon>Bacteria</taxon>
        <taxon>Bacillati</taxon>
        <taxon>Bacillota</taxon>
        <taxon>Bacilli</taxon>
        <taxon>Bacillales</taxon>
        <taxon>Bacillaceae</taxon>
    </lineage>
</organism>
<dbReference type="RefSeq" id="WP_125562509.1">
    <property type="nucleotide sequence ID" value="NZ_RBVX01000066.1"/>
</dbReference>